<dbReference type="RefSeq" id="WP_048515119.1">
    <property type="nucleotide sequence ID" value="NZ_FUXD01000040.1"/>
</dbReference>
<proteinExistence type="predicted"/>
<evidence type="ECO:0000313" key="2">
    <source>
        <dbReference type="Proteomes" id="UP000036503"/>
    </source>
</evidence>
<dbReference type="Proteomes" id="UP000036503">
    <property type="component" value="Unassembled WGS sequence"/>
</dbReference>
<reference evidence="1 2" key="1">
    <citation type="submission" date="2015-06" db="EMBL/GenBank/DDBJ databases">
        <title>Draft genome sequence of beer spoilage bacterium Megasphaera cerevisiae type strain 20462.</title>
        <authorList>
            <person name="Kutumbaka K."/>
            <person name="Pasmowitz J."/>
            <person name="Mategko J."/>
            <person name="Reyes D."/>
            <person name="Friedrich A."/>
            <person name="Han S."/>
            <person name="Martens-Habbena W."/>
            <person name="Neal-McKinney J."/>
            <person name="Janagama H.K."/>
            <person name="Nadala C."/>
            <person name="Samadpour M."/>
        </authorList>
    </citation>
    <scope>NUCLEOTIDE SEQUENCE [LARGE SCALE GENOMIC DNA]</scope>
    <source>
        <strain evidence="1 2">DSM 20462</strain>
    </source>
</reference>
<gene>
    <name evidence="1" type="ORF">AB840_12180</name>
</gene>
<dbReference type="InParanoid" id="A0A0J6WV64"/>
<dbReference type="EMBL" id="LEKT01000050">
    <property type="protein sequence ID" value="KMO85687.1"/>
    <property type="molecule type" value="Genomic_DNA"/>
</dbReference>
<evidence type="ECO:0000313" key="1">
    <source>
        <dbReference type="EMBL" id="KMO85687.1"/>
    </source>
</evidence>
<organism evidence="1 2">
    <name type="scientific">Megasphaera cerevisiae DSM 20462</name>
    <dbReference type="NCBI Taxonomy" id="1122219"/>
    <lineage>
        <taxon>Bacteria</taxon>
        <taxon>Bacillati</taxon>
        <taxon>Bacillota</taxon>
        <taxon>Negativicutes</taxon>
        <taxon>Veillonellales</taxon>
        <taxon>Veillonellaceae</taxon>
        <taxon>Megasphaera</taxon>
    </lineage>
</organism>
<accession>A0A0J6WV64</accession>
<protein>
    <submittedName>
        <fullName evidence="1">Uncharacterized protein</fullName>
    </submittedName>
</protein>
<sequence>MKQSCLTCQHHDTCLAYCRVNSCNEWQPILTEPEIPYGMIIVNESILKKVIEASNYCSKDPRFCLDGECVSCIINDLKRHDIADEGW</sequence>
<dbReference type="OrthoDB" id="9786870at2"/>
<keyword evidence="2" id="KW-1185">Reference proteome</keyword>
<comment type="caution">
    <text evidence="1">The sequence shown here is derived from an EMBL/GenBank/DDBJ whole genome shotgun (WGS) entry which is preliminary data.</text>
</comment>
<dbReference type="AlphaFoldDB" id="A0A0J6WV64"/>
<name>A0A0J6WV64_9FIRM</name>
<dbReference type="PATRIC" id="fig|1122219.3.peg.2413"/>